<dbReference type="AlphaFoldDB" id="A0A8D8UUU8"/>
<dbReference type="EMBL" id="HBUF01656136">
    <property type="protein sequence ID" value="CAG6787814.1"/>
    <property type="molecule type" value="Transcribed_RNA"/>
</dbReference>
<dbReference type="EMBL" id="HBUF01297953">
    <property type="protein sequence ID" value="CAG6690521.1"/>
    <property type="molecule type" value="Transcribed_RNA"/>
</dbReference>
<dbReference type="InterPro" id="IPR036249">
    <property type="entry name" value="Thioredoxin-like_sf"/>
</dbReference>
<dbReference type="InterPro" id="IPR013766">
    <property type="entry name" value="Thioredoxin_domain"/>
</dbReference>
<dbReference type="EMBL" id="HBUF01656135">
    <property type="protein sequence ID" value="CAG6787813.1"/>
    <property type="molecule type" value="Transcribed_RNA"/>
</dbReference>
<keyword evidence="3" id="KW-0732">Signal</keyword>
<evidence type="ECO:0000256" key="2">
    <source>
        <dbReference type="SAM" id="Phobius"/>
    </source>
</evidence>
<feature type="domain" description="Thioredoxin" evidence="4">
    <location>
        <begin position="132"/>
        <end position="219"/>
    </location>
</feature>
<dbReference type="Pfam" id="PF00085">
    <property type="entry name" value="Thioredoxin"/>
    <property type="match status" value="1"/>
</dbReference>
<feature type="signal peptide" evidence="3">
    <location>
        <begin position="1"/>
        <end position="20"/>
    </location>
</feature>
<keyword evidence="2" id="KW-0812">Transmembrane</keyword>
<feature type="region of interest" description="Disordered" evidence="1">
    <location>
        <begin position="301"/>
        <end position="333"/>
    </location>
</feature>
<dbReference type="EMBL" id="HBUF01346797">
    <property type="protein sequence ID" value="CAG6710243.1"/>
    <property type="molecule type" value="Transcribed_RNA"/>
</dbReference>
<reference evidence="5" key="1">
    <citation type="submission" date="2021-05" db="EMBL/GenBank/DDBJ databases">
        <authorList>
            <person name="Alioto T."/>
            <person name="Alioto T."/>
            <person name="Gomez Garrido J."/>
        </authorList>
    </citation>
    <scope>NUCLEOTIDE SEQUENCE</scope>
</reference>
<dbReference type="EMBL" id="HBUF01297952">
    <property type="protein sequence ID" value="CAG6690520.1"/>
    <property type="molecule type" value="Transcribed_RNA"/>
</dbReference>
<dbReference type="EMBL" id="HBUF01297954">
    <property type="protein sequence ID" value="CAG6690522.1"/>
    <property type="molecule type" value="Transcribed_RNA"/>
</dbReference>
<dbReference type="EMBL" id="HBUF01143408">
    <property type="protein sequence ID" value="CAG6646735.1"/>
    <property type="molecule type" value="Transcribed_RNA"/>
</dbReference>
<dbReference type="CDD" id="cd02961">
    <property type="entry name" value="PDI_a_family"/>
    <property type="match status" value="1"/>
</dbReference>
<sequence length="333" mass="38133">MMCALYQILLGCLCLQFALNAAVNTDLEIVSDDELLNLIRTEHYVVVLFTKKKCDSPDCEKFETELINAREELVDNLNAWVVKAVNSPLYRLYSTSEPCILFFRMGVPLLYDGPINDEHIAHRFTENKEPVVKELTDDNFEHLTQASTGATTGDWFVMFYSTDCVECQRLGARWEAVGAELKTRMNVARINRQTQGRVTSRRFGVQEVPTFILFKLGKMYHYAIPRYDVASFVAFAREQYRNSRSEKIRPAKTPFDDLTQAIADYLKENPWVFKVVSILFAVFLVAMMAAKLKSKEKAITAAKKEKSGKEKSSTKEKKVVKKEKVTEKESKDD</sequence>
<keyword evidence="2" id="KW-1133">Transmembrane helix</keyword>
<name>A0A8D8UUU8_9HEMI</name>
<dbReference type="Gene3D" id="3.40.30.10">
    <property type="entry name" value="Glutaredoxin"/>
    <property type="match status" value="1"/>
</dbReference>
<feature type="transmembrane region" description="Helical" evidence="2">
    <location>
        <begin position="271"/>
        <end position="290"/>
    </location>
</feature>
<feature type="chain" id="PRO_5033671522" evidence="3">
    <location>
        <begin position="21"/>
        <end position="333"/>
    </location>
</feature>
<proteinExistence type="predicted"/>
<evidence type="ECO:0000256" key="3">
    <source>
        <dbReference type="SAM" id="SignalP"/>
    </source>
</evidence>
<accession>A0A8D8UUU8</accession>
<protein>
    <submittedName>
        <fullName evidence="5">Thioredoxin domain-containing protein</fullName>
    </submittedName>
</protein>
<dbReference type="SUPFAM" id="SSF52833">
    <property type="entry name" value="Thioredoxin-like"/>
    <property type="match status" value="2"/>
</dbReference>
<dbReference type="PANTHER" id="PTHR19991">
    <property type="entry name" value="L 2 01289"/>
    <property type="match status" value="1"/>
</dbReference>
<evidence type="ECO:0000259" key="4">
    <source>
        <dbReference type="Pfam" id="PF00085"/>
    </source>
</evidence>
<evidence type="ECO:0000313" key="5">
    <source>
        <dbReference type="EMBL" id="CAG6710246.1"/>
    </source>
</evidence>
<dbReference type="EMBL" id="HBUF01346799">
    <property type="protein sequence ID" value="CAG6710246.1"/>
    <property type="molecule type" value="Transcribed_RNA"/>
</dbReference>
<keyword evidence="2" id="KW-0472">Membrane</keyword>
<evidence type="ECO:0000256" key="1">
    <source>
        <dbReference type="SAM" id="MobiDB-lite"/>
    </source>
</evidence>
<organism evidence="5">
    <name type="scientific">Cacopsylla melanoneura</name>
    <dbReference type="NCBI Taxonomy" id="428564"/>
    <lineage>
        <taxon>Eukaryota</taxon>
        <taxon>Metazoa</taxon>
        <taxon>Ecdysozoa</taxon>
        <taxon>Arthropoda</taxon>
        <taxon>Hexapoda</taxon>
        <taxon>Insecta</taxon>
        <taxon>Pterygota</taxon>
        <taxon>Neoptera</taxon>
        <taxon>Paraneoptera</taxon>
        <taxon>Hemiptera</taxon>
        <taxon>Sternorrhyncha</taxon>
        <taxon>Psylloidea</taxon>
        <taxon>Psyllidae</taxon>
        <taxon>Psyllinae</taxon>
        <taxon>Cacopsylla</taxon>
    </lineage>
</organism>
<dbReference type="EMBL" id="HBUF01143409">
    <property type="protein sequence ID" value="CAG6646736.1"/>
    <property type="molecule type" value="Transcribed_RNA"/>
</dbReference>
<dbReference type="PANTHER" id="PTHR19991:SF2">
    <property type="entry name" value="GH08893P"/>
    <property type="match status" value="1"/>
</dbReference>